<evidence type="ECO:0000256" key="2">
    <source>
        <dbReference type="ARBA" id="ARBA00008320"/>
    </source>
</evidence>
<comment type="function">
    <text evidence="6">Substrate-binding subunit of tRNA (adenine-N1-)-methyltransferase, which catalyzes the formation of N1-methyladenine at position 58 (m1A58) in initiator methionyl-tRNA.</text>
</comment>
<keyword evidence="5 6" id="KW-0539">Nucleus</keyword>
<evidence type="ECO:0000256" key="5">
    <source>
        <dbReference type="ARBA" id="ARBA00023242"/>
    </source>
</evidence>
<keyword evidence="9" id="KW-1185">Reference proteome</keyword>
<dbReference type="Proteomes" id="UP001161247">
    <property type="component" value="Chromosome 8"/>
</dbReference>
<evidence type="ECO:0000313" key="9">
    <source>
        <dbReference type="Proteomes" id="UP001161247"/>
    </source>
</evidence>
<comment type="similarity">
    <text evidence="2 6">Belongs to the TRM6/GCD10 family.</text>
</comment>
<keyword evidence="4 6" id="KW-0819">tRNA processing</keyword>
<dbReference type="GO" id="GO:0005634">
    <property type="term" value="C:nucleus"/>
    <property type="evidence" value="ECO:0007669"/>
    <property type="project" value="UniProtKB-SubCell"/>
</dbReference>
<comment type="subcellular location">
    <subcellularLocation>
        <location evidence="1 6">Nucleus</location>
    </subcellularLocation>
</comment>
<feature type="compositionally biased region" description="Polar residues" evidence="7">
    <location>
        <begin position="79"/>
        <end position="90"/>
    </location>
</feature>
<gene>
    <name evidence="8" type="ORF">OLC1_LOCUS23083</name>
</gene>
<evidence type="ECO:0000256" key="4">
    <source>
        <dbReference type="ARBA" id="ARBA00022694"/>
    </source>
</evidence>
<dbReference type="EMBL" id="OX459125">
    <property type="protein sequence ID" value="CAI9116920.1"/>
    <property type="molecule type" value="Genomic_DNA"/>
</dbReference>
<proteinExistence type="inferred from homology"/>
<evidence type="ECO:0000313" key="8">
    <source>
        <dbReference type="EMBL" id="CAI9116920.1"/>
    </source>
</evidence>
<evidence type="ECO:0000256" key="7">
    <source>
        <dbReference type="SAM" id="MobiDB-lite"/>
    </source>
</evidence>
<dbReference type="PANTHER" id="PTHR12945">
    <property type="entry name" value="TRANSLATION INITIATION FACTOR EIF3-RELATED"/>
    <property type="match status" value="1"/>
</dbReference>
<dbReference type="InterPro" id="IPR017423">
    <property type="entry name" value="TRM6"/>
</dbReference>
<reference evidence="8" key="1">
    <citation type="submission" date="2023-03" db="EMBL/GenBank/DDBJ databases">
        <authorList>
            <person name="Julca I."/>
        </authorList>
    </citation>
    <scope>NUCLEOTIDE SEQUENCE</scope>
</reference>
<accession>A0AAV1EBA3</accession>
<organism evidence="8 9">
    <name type="scientific">Oldenlandia corymbosa var. corymbosa</name>
    <dbReference type="NCBI Taxonomy" id="529605"/>
    <lineage>
        <taxon>Eukaryota</taxon>
        <taxon>Viridiplantae</taxon>
        <taxon>Streptophyta</taxon>
        <taxon>Embryophyta</taxon>
        <taxon>Tracheophyta</taxon>
        <taxon>Spermatophyta</taxon>
        <taxon>Magnoliopsida</taxon>
        <taxon>eudicotyledons</taxon>
        <taxon>Gunneridae</taxon>
        <taxon>Pentapetalae</taxon>
        <taxon>asterids</taxon>
        <taxon>lamiids</taxon>
        <taxon>Gentianales</taxon>
        <taxon>Rubiaceae</taxon>
        <taxon>Rubioideae</taxon>
        <taxon>Spermacoceae</taxon>
        <taxon>Hedyotis-Oldenlandia complex</taxon>
        <taxon>Oldenlandia</taxon>
    </lineage>
</organism>
<dbReference type="GO" id="GO:0030488">
    <property type="term" value="P:tRNA methylation"/>
    <property type="evidence" value="ECO:0007669"/>
    <property type="project" value="InterPro"/>
</dbReference>
<dbReference type="AlphaFoldDB" id="A0AAV1EBA3"/>
<comment type="subunit">
    <text evidence="6">Heterotetramer.</text>
</comment>
<dbReference type="GO" id="GO:0031515">
    <property type="term" value="C:tRNA (m1A) methyltransferase complex"/>
    <property type="evidence" value="ECO:0007669"/>
    <property type="project" value="UniProtKB-UniRule"/>
</dbReference>
<dbReference type="Pfam" id="PF04189">
    <property type="entry name" value="Gcd10p"/>
    <property type="match status" value="1"/>
</dbReference>
<feature type="region of interest" description="Disordered" evidence="7">
    <location>
        <begin position="77"/>
        <end position="123"/>
    </location>
</feature>
<sequence length="464" mass="51185">MAENKTQEIPINNNQRITWEGCSVLLDINDGERMVFERLTPAASLKIGNKKCSLQPLIGSPFGSLFELENGENGPFLSRVSTVSEGNNNDSTKEEEESPTVQESKDNRELIDNNTSQSLTGEDIEEMRRKGAKGAEIIEALISNSATFDKKTAFSQEKYRLKKQKKYSPRVLLRRPVTRSICEAYFKKRPEQIGFLRMDTLALLLSLANVTSHSDVLVVDMVGGLVTGAIAERLGGKGYVCNAYHGSTPYSVDIVRMFNFGKEICERIVSCSLKELCSTSNVPSASIDQLEDACNSASQSNDENTTSFTEAGMVSFEGGNSRTNPETVDSQIPKLNKCTKAGQKAPPEAVNSWKENGFSSLIVAAPLIDAWSTVKEVLPLLAFSAPFAVYHQYQQPLAQCMHNLQVEKMAIGLQVSELWLREYQVLPSRTHPQMQMSTAGGYVLSGTRIHSDKQDVMKQDVMAG</sequence>
<evidence type="ECO:0000256" key="6">
    <source>
        <dbReference type="PIRNR" id="PIRNR038170"/>
    </source>
</evidence>
<evidence type="ECO:0000256" key="3">
    <source>
        <dbReference type="ARBA" id="ARBA00021704"/>
    </source>
</evidence>
<protein>
    <recommendedName>
        <fullName evidence="3 6">tRNA (adenine(58)-N(1))-methyltransferase non-catalytic subunit TRM6</fullName>
    </recommendedName>
</protein>
<name>A0AAV1EBA3_OLDCO</name>
<dbReference type="PANTHER" id="PTHR12945:SF0">
    <property type="entry name" value="TRNA (ADENINE(58)-N(1))-METHYLTRANSFERASE NON-CATALYTIC SUBUNIT TRM6"/>
    <property type="match status" value="1"/>
</dbReference>
<dbReference type="PIRSF" id="PIRSF038170">
    <property type="entry name" value="tRNA_m1A_mtfrase"/>
    <property type="match status" value="1"/>
</dbReference>
<evidence type="ECO:0000256" key="1">
    <source>
        <dbReference type="ARBA" id="ARBA00004123"/>
    </source>
</evidence>